<dbReference type="InterPro" id="IPR004840">
    <property type="entry name" value="Amino_acid_permease_CS"/>
</dbReference>
<dbReference type="Proteomes" id="UP001497383">
    <property type="component" value="Chromosome 5"/>
</dbReference>
<protein>
    <recommendedName>
        <fullName evidence="10">Amino acid permease/ SLC12A domain-containing protein</fullName>
    </recommendedName>
</protein>
<feature type="transmembrane region" description="Helical" evidence="9">
    <location>
        <begin position="179"/>
        <end position="197"/>
    </location>
</feature>
<keyword evidence="12" id="KW-1185">Reference proteome</keyword>
<evidence type="ECO:0000256" key="2">
    <source>
        <dbReference type="ARBA" id="ARBA00006983"/>
    </source>
</evidence>
<accession>A0ABP0ZPI7</accession>
<evidence type="ECO:0000256" key="8">
    <source>
        <dbReference type="SAM" id="MobiDB-lite"/>
    </source>
</evidence>
<feature type="transmembrane region" description="Helical" evidence="9">
    <location>
        <begin position="455"/>
        <end position="478"/>
    </location>
</feature>
<comment type="subcellular location">
    <subcellularLocation>
        <location evidence="1">Membrane</location>
        <topology evidence="1">Multi-pass membrane protein</topology>
    </subcellularLocation>
</comment>
<feature type="domain" description="Amino acid permease/ SLC12A" evidence="10">
    <location>
        <begin position="97"/>
        <end position="551"/>
    </location>
</feature>
<feature type="transmembrane region" description="Helical" evidence="9">
    <location>
        <begin position="498"/>
        <end position="523"/>
    </location>
</feature>
<feature type="transmembrane region" description="Helical" evidence="9">
    <location>
        <begin position="98"/>
        <end position="119"/>
    </location>
</feature>
<name>A0ABP0ZPI7_9ASCO</name>
<dbReference type="Gene3D" id="1.20.1740.10">
    <property type="entry name" value="Amino acid/polyamine transporter I"/>
    <property type="match status" value="1"/>
</dbReference>
<evidence type="ECO:0000313" key="12">
    <source>
        <dbReference type="Proteomes" id="UP001497383"/>
    </source>
</evidence>
<keyword evidence="5" id="KW-0029">Amino-acid transport</keyword>
<dbReference type="InterPro" id="IPR050524">
    <property type="entry name" value="APC_YAT"/>
</dbReference>
<evidence type="ECO:0000259" key="10">
    <source>
        <dbReference type="Pfam" id="PF00324"/>
    </source>
</evidence>
<dbReference type="GeneID" id="92209496"/>
<evidence type="ECO:0000256" key="9">
    <source>
        <dbReference type="SAM" id="Phobius"/>
    </source>
</evidence>
<dbReference type="RefSeq" id="XP_066831238.1">
    <property type="nucleotide sequence ID" value="XM_066974507.1"/>
</dbReference>
<feature type="transmembrane region" description="Helical" evidence="9">
    <location>
        <begin position="425"/>
        <end position="443"/>
    </location>
</feature>
<evidence type="ECO:0000313" key="11">
    <source>
        <dbReference type="EMBL" id="CAK9440200.1"/>
    </source>
</evidence>
<feature type="compositionally biased region" description="Polar residues" evidence="8">
    <location>
        <begin position="42"/>
        <end position="61"/>
    </location>
</feature>
<dbReference type="EMBL" id="OZ022409">
    <property type="protein sequence ID" value="CAK9440200.1"/>
    <property type="molecule type" value="Genomic_DNA"/>
</dbReference>
<gene>
    <name evidence="11" type="ORF">LODBEIA_P43000</name>
</gene>
<proteinExistence type="inferred from homology"/>
<dbReference type="PROSITE" id="PS00218">
    <property type="entry name" value="AMINO_ACID_PERMEASE_1"/>
    <property type="match status" value="1"/>
</dbReference>
<dbReference type="PANTHER" id="PTHR43341">
    <property type="entry name" value="AMINO ACID PERMEASE"/>
    <property type="match status" value="1"/>
</dbReference>
<evidence type="ECO:0000256" key="6">
    <source>
        <dbReference type="ARBA" id="ARBA00022989"/>
    </source>
</evidence>
<feature type="region of interest" description="Disordered" evidence="8">
    <location>
        <begin position="37"/>
        <end position="80"/>
    </location>
</feature>
<organism evidence="11 12">
    <name type="scientific">Lodderomyces beijingensis</name>
    <dbReference type="NCBI Taxonomy" id="1775926"/>
    <lineage>
        <taxon>Eukaryota</taxon>
        <taxon>Fungi</taxon>
        <taxon>Dikarya</taxon>
        <taxon>Ascomycota</taxon>
        <taxon>Saccharomycotina</taxon>
        <taxon>Pichiomycetes</taxon>
        <taxon>Debaryomycetaceae</taxon>
        <taxon>Candida/Lodderomyces clade</taxon>
        <taxon>Lodderomyces</taxon>
    </lineage>
</organism>
<evidence type="ECO:0000256" key="4">
    <source>
        <dbReference type="ARBA" id="ARBA00022692"/>
    </source>
</evidence>
<reference evidence="11 12" key="1">
    <citation type="submission" date="2024-03" db="EMBL/GenBank/DDBJ databases">
        <authorList>
            <person name="Brejova B."/>
        </authorList>
    </citation>
    <scope>NUCLEOTIDE SEQUENCE [LARGE SCALE GENOMIC DNA]</scope>
    <source>
        <strain evidence="11 12">CBS 14171</strain>
    </source>
</reference>
<evidence type="ECO:0000256" key="1">
    <source>
        <dbReference type="ARBA" id="ARBA00004141"/>
    </source>
</evidence>
<evidence type="ECO:0000256" key="5">
    <source>
        <dbReference type="ARBA" id="ARBA00022970"/>
    </source>
</evidence>
<keyword evidence="4 9" id="KW-0812">Transmembrane</keyword>
<evidence type="ECO:0000256" key="7">
    <source>
        <dbReference type="ARBA" id="ARBA00023136"/>
    </source>
</evidence>
<sequence length="600" mass="66170">MLRYERLGSSSSNNISNTHRLAEIQLLASTQTMNSQEKDASSVATFNETNIHASESSSTAMKKSEKGHDHFSTPDDVYSEPDAGSVAEVQRGLKARHVALLTIGGTIGTGLFISTGRMLADSGPVLSLISFAFMTTISLSVTQSLGEMATLIPLSGSFAQFVTRWVSRSLGAANGYMYWFSWAITYALELSIVGQVVEFWTDAVPLAAWISIFFVIIPIFNYFPVKYYGEVEFWIASIKVVAIVGWLIYALCMVCGAGEQGPVGFRYWRNGYAWGPGILVQDKATSRFLAWVSSLINSAFTFQGTELIGVTCGECTNPRKTVPKAIRSILLRILVFYVLCMFFMGLLVPYNDPKLSDGNYTSTSPFIVAMQNSGTKVLPHIFNAVILTTIISAANSNVYTGSRILYGLAEAGVAPKFFMKVNRGGVPYISVTITAAFGALGYLAVSEGGANAFNWLLNITATAGLICWGFISVSHIRFMQVLKKRGISRDSLPYKAMFMPYAAYYACFFIFLITLIQGFSAFFGFDVSAFFTAYVSLILFVVLWIGFQLLFHGFSLKWSDYLVPLDDCDIDTGVREIDELDYEEEEKPKSLWGKILDFVS</sequence>
<feature type="transmembrane region" description="Helical" evidence="9">
    <location>
        <begin position="380"/>
        <end position="399"/>
    </location>
</feature>
<keyword evidence="3" id="KW-0813">Transport</keyword>
<dbReference type="Pfam" id="PF00324">
    <property type="entry name" value="AA_permease"/>
    <property type="match status" value="1"/>
</dbReference>
<feature type="transmembrane region" description="Helical" evidence="9">
    <location>
        <begin position="204"/>
        <end position="223"/>
    </location>
</feature>
<feature type="transmembrane region" description="Helical" evidence="9">
    <location>
        <begin position="529"/>
        <end position="551"/>
    </location>
</feature>
<dbReference type="InterPro" id="IPR004841">
    <property type="entry name" value="AA-permease/SLC12A_dom"/>
</dbReference>
<feature type="transmembrane region" description="Helical" evidence="9">
    <location>
        <begin position="329"/>
        <end position="350"/>
    </location>
</feature>
<keyword evidence="6 9" id="KW-1133">Transmembrane helix</keyword>
<feature type="transmembrane region" description="Helical" evidence="9">
    <location>
        <begin position="235"/>
        <end position="257"/>
    </location>
</feature>
<feature type="compositionally biased region" description="Basic and acidic residues" evidence="8">
    <location>
        <begin position="62"/>
        <end position="73"/>
    </location>
</feature>
<keyword evidence="7 9" id="KW-0472">Membrane</keyword>
<comment type="similarity">
    <text evidence="2">Belongs to the amino acid-polyamine-organocation (APC) superfamily. YAT (TC 2.A.3.10) family.</text>
</comment>
<evidence type="ECO:0000256" key="3">
    <source>
        <dbReference type="ARBA" id="ARBA00022448"/>
    </source>
</evidence>
<dbReference type="PANTHER" id="PTHR43341:SF4">
    <property type="entry name" value="ARGININE PERMEASE CAN1-RELATED"/>
    <property type="match status" value="1"/>
</dbReference>